<accession>A0A061BEL6</accession>
<name>A0A061BEL6_RHOTO</name>
<feature type="region of interest" description="Disordered" evidence="1">
    <location>
        <begin position="1"/>
        <end position="92"/>
    </location>
</feature>
<feature type="compositionally biased region" description="Basic and acidic residues" evidence="1">
    <location>
        <begin position="82"/>
        <end position="92"/>
    </location>
</feature>
<feature type="compositionally biased region" description="Pro residues" evidence="1">
    <location>
        <begin position="1"/>
        <end position="10"/>
    </location>
</feature>
<feature type="compositionally biased region" description="Low complexity" evidence="1">
    <location>
        <begin position="615"/>
        <end position="626"/>
    </location>
</feature>
<dbReference type="OrthoDB" id="10469735at2759"/>
<evidence type="ECO:0000313" key="2">
    <source>
        <dbReference type="EMBL" id="CDR48384.1"/>
    </source>
</evidence>
<organism evidence="2">
    <name type="scientific">Rhodotorula toruloides</name>
    <name type="common">Yeast</name>
    <name type="synonym">Rhodosporidium toruloides</name>
    <dbReference type="NCBI Taxonomy" id="5286"/>
    <lineage>
        <taxon>Eukaryota</taxon>
        <taxon>Fungi</taxon>
        <taxon>Dikarya</taxon>
        <taxon>Basidiomycota</taxon>
        <taxon>Pucciniomycotina</taxon>
        <taxon>Microbotryomycetes</taxon>
        <taxon>Sporidiobolales</taxon>
        <taxon>Sporidiobolaceae</taxon>
        <taxon>Rhodotorula</taxon>
    </lineage>
</organism>
<protein>
    <submittedName>
        <fullName evidence="2">RHTO0S17e02476g1_1</fullName>
    </submittedName>
</protein>
<gene>
    <name evidence="2" type="ORF">RHTO0S_17e02476g</name>
</gene>
<sequence length="663" mass="70088">MAGPPEPPPSLTSDRDALPFPPPPQPLENAYDSPQLQRLSPRRPLPSLPTGPRFVPLHTVPPAPPSLGKGKGRASEEDVTAEEEKRAIARTRGLDDLLEREREEADAVGLLSPATTDLPAYPAVSQAALQRHASTSKRLLMSLPEEGERENEKALAAVEEVRRLANEDTARQVDADMMGSKARLAREADEEEQSRLAQSRTAEAAALEKRMEEQLRLEDIDGMDDPPPPITPDDERGGMLPLTDTKKRLDEPAEVRATGPVAPRPASYRLPPPPVAVSAEAAYPPTVSQSRFLEPQNPMRPPLHPAQTAAPAALARHATTTELPTPVAVLPSSHETSIISSAPGRLPSMLAASEPLCAPPLPRHRSLGPAASFYSTGLGLADPTRSSTLTASVRQRQPSMILSEPFLGQEPLTTADIALTTSHQRGLSWSESSALPHPASFAIPPAPTIPAHLPVAAVTQALPPTSTFSEFGAVQLPYRSSSSTPALVHHPAQTVAAPQTPSPSFQSAVQPTPAFYTAVTPGGPLLPFYASASASPGGPTSYYTPLGATALPPNRIHAASLPPPPAQPVFASLPPPPQPVTFPSLAPPPQHLHPVVSPPLLHPHRSASAHDLRPSSRSSSISPSLLGERTPPKPARAARMSTIRNLFGKKGGNGAGLGEMPEE</sequence>
<dbReference type="AlphaFoldDB" id="A0A061BEL6"/>
<feature type="region of interest" description="Disordered" evidence="1">
    <location>
        <begin position="554"/>
        <end position="663"/>
    </location>
</feature>
<proteinExistence type="predicted"/>
<feature type="region of interest" description="Disordered" evidence="1">
    <location>
        <begin position="166"/>
        <end position="247"/>
    </location>
</feature>
<feature type="region of interest" description="Disordered" evidence="1">
    <location>
        <begin position="109"/>
        <end position="133"/>
    </location>
</feature>
<dbReference type="EMBL" id="LK052952">
    <property type="protein sequence ID" value="CDR48384.1"/>
    <property type="molecule type" value="Genomic_DNA"/>
</dbReference>
<feature type="compositionally biased region" description="Basic and acidic residues" evidence="1">
    <location>
        <begin position="206"/>
        <end position="219"/>
    </location>
</feature>
<reference evidence="2" key="1">
    <citation type="journal article" date="2014" name="Genome Announc.">
        <title>Draft genome sequence of Rhodosporidium toruloides CECT1137, an oleaginous yeast of biotechnological interest.</title>
        <authorList>
            <person name="Morin N."/>
            <person name="Calcas X."/>
            <person name="Devillers H."/>
            <person name="Durrens P."/>
            <person name="Sherman D.J."/>
            <person name="Nicaud J.-M."/>
            <person name="Neuveglise C."/>
        </authorList>
    </citation>
    <scope>NUCLEOTIDE SEQUENCE</scope>
    <source>
        <strain evidence="2">CECT1137</strain>
    </source>
</reference>
<feature type="compositionally biased region" description="Pro residues" evidence="1">
    <location>
        <begin position="561"/>
        <end position="601"/>
    </location>
</feature>
<evidence type="ECO:0000256" key="1">
    <source>
        <dbReference type="SAM" id="MobiDB-lite"/>
    </source>
</evidence>